<evidence type="ECO:0000256" key="4">
    <source>
        <dbReference type="ARBA" id="ARBA00022692"/>
    </source>
</evidence>
<protein>
    <recommendedName>
        <fullName evidence="10">Glycosyltransferase 61 catalytic domain-containing protein</fullName>
    </recommendedName>
</protein>
<name>A0AAV5A1N1_9AGAM</name>
<keyword evidence="4 9" id="KW-0812">Transmembrane</keyword>
<evidence type="ECO:0000256" key="9">
    <source>
        <dbReference type="SAM" id="Phobius"/>
    </source>
</evidence>
<dbReference type="Pfam" id="PF04577">
    <property type="entry name" value="Glyco_transf_61"/>
    <property type="match status" value="1"/>
</dbReference>
<dbReference type="PANTHER" id="PTHR20961:SF38">
    <property type="entry name" value="PROTEIN O-LINKED-MANNOSE BETA-1,4-N-ACETYLGLUCOSAMINYLTRANSFERASE 2"/>
    <property type="match status" value="1"/>
</dbReference>
<comment type="caution">
    <text evidence="11">The sequence shown here is derived from an EMBL/GenBank/DDBJ whole genome shotgun (WGS) entry which is preliminary data.</text>
</comment>
<sequence>MSSSSFYTSTNSYRESTRSRPNAPVQSANYSSNSHHPQPFYPTSSSVHRVTRDYPLNNDHVFLTLYNKDGSLVPASPMSHTPQGILSVPDTHLDPRKKHRCPECGKGFERPSALDYFLAPYAIGPLMSNQIELVICVSSMASAIRKVWALSVVLLADTLHQVLRKVTHRKLIIHLRDNPFDIPVMRTILSRKSIVFLFAILTIPFLLSHFTGANRPLGVLREAFDGWQTSDIKMYAWNSQQQSPGEGPEFDDEVALPNELSPLPNPQKPTKQTTKGNVVKWQGYKMPETELLVHAPGWNVIDSVYLFNGTFYVVSSKHKRFPDRALFLSAPAGFSHDVDVMHRQLPTDTDMQILSPEEASTLFPSYGIFIGGTTFILTDTPEFVHHYYHWSAEVLLGFWRTYSSLDVTIKPTGETNLSSPERILMPNIPQDQWSDYARMNTFITKAAFPSIAIEFKEDWSERASMELPYVFERVVLGDRIAAMRSPVYTLNGRMTGAPFKLPGSPYWWSPIRHNVVESVGGDSQAEPGNVITYVSRQEWGRRMLLPEDHERLVKELYKLRDQYKYEVNIVSMDQMTRKEQVKLASRTTIMIGVHGNGLTALLWMKPTKRSAVMEFYYGNGFTQDYEWTTRALGIKHYGFWNDKYFTAPDLPPLFIPDGFQGNNIRIDGRVVAQLCHEHLSQAA</sequence>
<evidence type="ECO:0000256" key="5">
    <source>
        <dbReference type="ARBA" id="ARBA00022989"/>
    </source>
</evidence>
<evidence type="ECO:0000256" key="7">
    <source>
        <dbReference type="ARBA" id="ARBA00023180"/>
    </source>
</evidence>
<dbReference type="PANTHER" id="PTHR20961">
    <property type="entry name" value="GLYCOSYLTRANSFERASE"/>
    <property type="match status" value="1"/>
</dbReference>
<evidence type="ECO:0000313" key="12">
    <source>
        <dbReference type="Proteomes" id="UP001050691"/>
    </source>
</evidence>
<evidence type="ECO:0000313" key="11">
    <source>
        <dbReference type="EMBL" id="GJJ08534.1"/>
    </source>
</evidence>
<keyword evidence="6 9" id="KW-0472">Membrane</keyword>
<dbReference type="GO" id="GO:0005783">
    <property type="term" value="C:endoplasmic reticulum"/>
    <property type="evidence" value="ECO:0007669"/>
    <property type="project" value="TreeGrafter"/>
</dbReference>
<gene>
    <name evidence="11" type="ORF">Clacol_002752</name>
</gene>
<evidence type="ECO:0000259" key="10">
    <source>
        <dbReference type="Pfam" id="PF04577"/>
    </source>
</evidence>
<feature type="compositionally biased region" description="Polar residues" evidence="8">
    <location>
        <begin position="24"/>
        <end position="46"/>
    </location>
</feature>
<dbReference type="GO" id="GO:0016020">
    <property type="term" value="C:membrane"/>
    <property type="evidence" value="ECO:0007669"/>
    <property type="project" value="UniProtKB-SubCell"/>
</dbReference>
<feature type="region of interest" description="Disordered" evidence="8">
    <location>
        <begin position="240"/>
        <end position="275"/>
    </location>
</feature>
<evidence type="ECO:0000256" key="3">
    <source>
        <dbReference type="ARBA" id="ARBA00022679"/>
    </source>
</evidence>
<evidence type="ECO:0000256" key="6">
    <source>
        <dbReference type="ARBA" id="ARBA00023136"/>
    </source>
</evidence>
<keyword evidence="5 9" id="KW-1133">Transmembrane helix</keyword>
<dbReference type="InterPro" id="IPR049625">
    <property type="entry name" value="Glyco_transf_61_cat"/>
</dbReference>
<feature type="domain" description="Glycosyltransferase 61 catalytic" evidence="10">
    <location>
        <begin position="387"/>
        <end position="607"/>
    </location>
</feature>
<accession>A0AAV5A1N1</accession>
<comment type="subcellular location">
    <subcellularLocation>
        <location evidence="1">Membrane</location>
        <topology evidence="1">Single-pass membrane protein</topology>
    </subcellularLocation>
</comment>
<evidence type="ECO:0000256" key="8">
    <source>
        <dbReference type="SAM" id="MobiDB-lite"/>
    </source>
</evidence>
<evidence type="ECO:0000256" key="2">
    <source>
        <dbReference type="ARBA" id="ARBA00022676"/>
    </source>
</evidence>
<keyword evidence="12" id="KW-1185">Reference proteome</keyword>
<dbReference type="GO" id="GO:0097363">
    <property type="term" value="F:protein O-acetylglucosaminyltransferase activity"/>
    <property type="evidence" value="ECO:0007669"/>
    <property type="project" value="TreeGrafter"/>
</dbReference>
<reference evidence="11" key="1">
    <citation type="submission" date="2021-10" db="EMBL/GenBank/DDBJ databases">
        <title>De novo Genome Assembly of Clathrus columnatus (Basidiomycota, Fungi) Using Illumina and Nanopore Sequence Data.</title>
        <authorList>
            <person name="Ogiso-Tanaka E."/>
            <person name="Itagaki H."/>
            <person name="Hosoya T."/>
            <person name="Hosaka K."/>
        </authorList>
    </citation>
    <scope>NUCLEOTIDE SEQUENCE</scope>
    <source>
        <strain evidence="11">MO-923</strain>
    </source>
</reference>
<feature type="transmembrane region" description="Helical" evidence="9">
    <location>
        <begin position="194"/>
        <end position="212"/>
    </location>
</feature>
<proteinExistence type="predicted"/>
<dbReference type="EMBL" id="BPWL01000003">
    <property type="protein sequence ID" value="GJJ08534.1"/>
    <property type="molecule type" value="Genomic_DNA"/>
</dbReference>
<keyword evidence="2" id="KW-0328">Glycosyltransferase</keyword>
<evidence type="ECO:0000256" key="1">
    <source>
        <dbReference type="ARBA" id="ARBA00004167"/>
    </source>
</evidence>
<keyword evidence="3" id="KW-0808">Transferase</keyword>
<feature type="compositionally biased region" description="Low complexity" evidence="8">
    <location>
        <begin position="1"/>
        <end position="13"/>
    </location>
</feature>
<dbReference type="AlphaFoldDB" id="A0AAV5A1N1"/>
<dbReference type="GO" id="GO:0035269">
    <property type="term" value="P:protein O-linked glycosylation via mannose"/>
    <property type="evidence" value="ECO:0007669"/>
    <property type="project" value="TreeGrafter"/>
</dbReference>
<dbReference type="InterPro" id="IPR007657">
    <property type="entry name" value="Glycosyltransferase_61"/>
</dbReference>
<dbReference type="Proteomes" id="UP001050691">
    <property type="component" value="Unassembled WGS sequence"/>
</dbReference>
<feature type="region of interest" description="Disordered" evidence="8">
    <location>
        <begin position="1"/>
        <end position="46"/>
    </location>
</feature>
<organism evidence="11 12">
    <name type="scientific">Clathrus columnatus</name>
    <dbReference type="NCBI Taxonomy" id="1419009"/>
    <lineage>
        <taxon>Eukaryota</taxon>
        <taxon>Fungi</taxon>
        <taxon>Dikarya</taxon>
        <taxon>Basidiomycota</taxon>
        <taxon>Agaricomycotina</taxon>
        <taxon>Agaricomycetes</taxon>
        <taxon>Phallomycetidae</taxon>
        <taxon>Phallales</taxon>
        <taxon>Clathraceae</taxon>
        <taxon>Clathrus</taxon>
    </lineage>
</organism>
<keyword evidence="7" id="KW-0325">Glycoprotein</keyword>